<dbReference type="GO" id="GO:0005524">
    <property type="term" value="F:ATP binding"/>
    <property type="evidence" value="ECO:0007669"/>
    <property type="project" value="UniProtKB-KW"/>
</dbReference>
<keyword evidence="7" id="KW-0067">ATP-binding</keyword>
<evidence type="ECO:0000256" key="6">
    <source>
        <dbReference type="ARBA" id="ARBA00022777"/>
    </source>
</evidence>
<dbReference type="GO" id="GO:0046983">
    <property type="term" value="F:protein dimerization activity"/>
    <property type="evidence" value="ECO:0007669"/>
    <property type="project" value="InterPro"/>
</dbReference>
<keyword evidence="6 11" id="KW-0418">Kinase</keyword>
<dbReference type="InterPro" id="IPR036890">
    <property type="entry name" value="HATPase_C_sf"/>
</dbReference>
<evidence type="ECO:0000313" key="11">
    <source>
        <dbReference type="EMBL" id="QAY65134.1"/>
    </source>
</evidence>
<dbReference type="SMART" id="SM00387">
    <property type="entry name" value="HATPase_c"/>
    <property type="match status" value="1"/>
</dbReference>
<keyword evidence="9" id="KW-0812">Transmembrane</keyword>
<dbReference type="RefSeq" id="WP_129437398.1">
    <property type="nucleotide sequence ID" value="NZ_CP035492.1"/>
</dbReference>
<keyword evidence="4" id="KW-0808">Transferase</keyword>
<evidence type="ECO:0000256" key="2">
    <source>
        <dbReference type="ARBA" id="ARBA00012438"/>
    </source>
</evidence>
<dbReference type="Proteomes" id="UP000293568">
    <property type="component" value="Chromosome"/>
</dbReference>
<dbReference type="GO" id="GO:0016020">
    <property type="term" value="C:membrane"/>
    <property type="evidence" value="ECO:0007669"/>
    <property type="project" value="InterPro"/>
</dbReference>
<keyword evidence="8" id="KW-0902">Two-component regulatory system</keyword>
<dbReference type="PANTHER" id="PTHR24421:SF10">
    <property type="entry name" value="NITRATE_NITRITE SENSOR PROTEIN NARQ"/>
    <property type="match status" value="1"/>
</dbReference>
<dbReference type="Pfam" id="PF07730">
    <property type="entry name" value="HisKA_3"/>
    <property type="match status" value="1"/>
</dbReference>
<proteinExistence type="predicted"/>
<dbReference type="AlphaFoldDB" id="A0A4P6EQL2"/>
<evidence type="ECO:0000256" key="1">
    <source>
        <dbReference type="ARBA" id="ARBA00000085"/>
    </source>
</evidence>
<dbReference type="EMBL" id="CP035492">
    <property type="protein sequence ID" value="QAY65134.1"/>
    <property type="molecule type" value="Genomic_DNA"/>
</dbReference>
<evidence type="ECO:0000256" key="7">
    <source>
        <dbReference type="ARBA" id="ARBA00022840"/>
    </source>
</evidence>
<reference evidence="11 12" key="1">
    <citation type="submission" date="2019-01" db="EMBL/GenBank/DDBJ databases">
        <title>Genome sequencing of strain FW100M-2.</title>
        <authorList>
            <person name="Heo J."/>
            <person name="Kim S.-J."/>
            <person name="Kim J.-S."/>
            <person name="Hong S.-B."/>
            <person name="Kwon S.-W."/>
        </authorList>
    </citation>
    <scope>NUCLEOTIDE SEQUENCE [LARGE SCALE GENOMIC DNA]</scope>
    <source>
        <strain evidence="11 12">FW100M-2</strain>
    </source>
</reference>
<dbReference type="Pfam" id="PF02518">
    <property type="entry name" value="HATPase_c"/>
    <property type="match status" value="1"/>
</dbReference>
<dbReference type="KEGG" id="pprt:ET464_00760"/>
<accession>A0A4P6EQL2</accession>
<evidence type="ECO:0000313" key="12">
    <source>
        <dbReference type="Proteomes" id="UP000293568"/>
    </source>
</evidence>
<keyword evidence="5" id="KW-0547">Nucleotide-binding</keyword>
<keyword evidence="3" id="KW-0597">Phosphoprotein</keyword>
<dbReference type="InterPro" id="IPR003594">
    <property type="entry name" value="HATPase_dom"/>
</dbReference>
<evidence type="ECO:0000256" key="5">
    <source>
        <dbReference type="ARBA" id="ARBA00022741"/>
    </source>
</evidence>
<gene>
    <name evidence="11" type="ORF">ET464_00760</name>
</gene>
<evidence type="ECO:0000256" key="9">
    <source>
        <dbReference type="SAM" id="Phobius"/>
    </source>
</evidence>
<evidence type="ECO:0000259" key="10">
    <source>
        <dbReference type="SMART" id="SM00387"/>
    </source>
</evidence>
<dbReference type="InterPro" id="IPR011712">
    <property type="entry name" value="Sig_transdc_His_kin_sub3_dim/P"/>
</dbReference>
<dbReference type="EC" id="2.7.13.3" evidence="2"/>
<name>A0A4P6EQL2_9BACL</name>
<feature type="transmembrane region" description="Helical" evidence="9">
    <location>
        <begin position="40"/>
        <end position="58"/>
    </location>
</feature>
<dbReference type="PANTHER" id="PTHR24421">
    <property type="entry name" value="NITRATE/NITRITE SENSOR PROTEIN NARX-RELATED"/>
    <property type="match status" value="1"/>
</dbReference>
<feature type="transmembrane region" description="Helical" evidence="9">
    <location>
        <begin position="7"/>
        <end position="24"/>
    </location>
</feature>
<dbReference type="CDD" id="cd16917">
    <property type="entry name" value="HATPase_UhpB-NarQ-NarX-like"/>
    <property type="match status" value="1"/>
</dbReference>
<organism evidence="11 12">
    <name type="scientific">Paenibacillus protaetiae</name>
    <dbReference type="NCBI Taxonomy" id="2509456"/>
    <lineage>
        <taxon>Bacteria</taxon>
        <taxon>Bacillati</taxon>
        <taxon>Bacillota</taxon>
        <taxon>Bacilli</taxon>
        <taxon>Bacillales</taxon>
        <taxon>Paenibacillaceae</taxon>
        <taxon>Paenibacillus</taxon>
    </lineage>
</organism>
<dbReference type="GO" id="GO:0000155">
    <property type="term" value="F:phosphorelay sensor kinase activity"/>
    <property type="evidence" value="ECO:0007669"/>
    <property type="project" value="InterPro"/>
</dbReference>
<evidence type="ECO:0000256" key="8">
    <source>
        <dbReference type="ARBA" id="ARBA00023012"/>
    </source>
</evidence>
<dbReference type="SUPFAM" id="SSF55874">
    <property type="entry name" value="ATPase domain of HSP90 chaperone/DNA topoisomerase II/histidine kinase"/>
    <property type="match status" value="1"/>
</dbReference>
<keyword evidence="9" id="KW-0472">Membrane</keyword>
<dbReference type="InterPro" id="IPR050482">
    <property type="entry name" value="Sensor_HK_TwoCompSys"/>
</dbReference>
<dbReference type="OrthoDB" id="773385at2"/>
<dbReference type="Gene3D" id="3.30.565.10">
    <property type="entry name" value="Histidine kinase-like ATPase, C-terminal domain"/>
    <property type="match status" value="1"/>
</dbReference>
<evidence type="ECO:0000256" key="3">
    <source>
        <dbReference type="ARBA" id="ARBA00022553"/>
    </source>
</evidence>
<evidence type="ECO:0000256" key="4">
    <source>
        <dbReference type="ARBA" id="ARBA00022679"/>
    </source>
</evidence>
<keyword evidence="9" id="KW-1133">Transmembrane helix</keyword>
<protein>
    <recommendedName>
        <fullName evidence="2">histidine kinase</fullName>
        <ecNumber evidence="2">2.7.13.3</ecNumber>
    </recommendedName>
</protein>
<sequence length="282" mass="31803">MTYRSTKWLILLTPTLTIGLWEYIRHTLLLPYLSMEAGNFMAPVIVLAVTVTVVRKLFAVLEQTRRALEQERIASASHQEREQLSRELHDGISQSMFLLSVKLDQLDRLTLPEGARQTSEQIRATVKHIYEDVRQLIANLRMPKTAPDESWLQSIGQLAADLEQSGTMRIRLDMDMPDKLLTSKAKVELLAIVREAMFNAQKHAHASQLIVRCSPGSQGGWRCSVSDDGVGISEERRHAKGHYGIRMMEDRANAMGWDLSIGNSRNHPPHGTLVTISAERSL</sequence>
<comment type="catalytic activity">
    <reaction evidence="1">
        <text>ATP + protein L-histidine = ADP + protein N-phospho-L-histidine.</text>
        <dbReference type="EC" id="2.7.13.3"/>
    </reaction>
</comment>
<keyword evidence="12" id="KW-1185">Reference proteome</keyword>
<dbReference type="Gene3D" id="1.20.5.1930">
    <property type="match status" value="1"/>
</dbReference>
<feature type="domain" description="Histidine kinase/HSP90-like ATPase" evidence="10">
    <location>
        <begin position="184"/>
        <end position="282"/>
    </location>
</feature>